<sequence>MDFKQPPARFYIFTYPRTGSNLLTQLLALEDQPNVASHSEGMRFFLPLQLLKLHSGHMGTHVQALPCDQKEAQVKCAKDCYSRLLRHLQTAEREGKIVCFKDHAHYVTEPIAETRLLHGEKSVTDELPWTLRGPEEVEQTIIGRSDLNDTLFSDDFLKTWKPIFLIKHPAAAFPSFYRALVRAAGSEFVESDQGRKLYEKAMALRWVYKLYHFYVQHFSNSRPCSDGHMLWPIVIEADDIITQPEILTKLCQIIGLDSSRLRFTWEKHGPEELPELQAFRETLYESTMVDRSKVIGDVDLDKESAKWQQEFGEVIGRRIETYVREAMSHYLFLKSKRLRL</sequence>
<accession>A0A1F7ZUP1</accession>
<dbReference type="InterPro" id="IPR053226">
    <property type="entry name" value="Pyrrolopyrazine_biosynth_F"/>
</dbReference>
<dbReference type="Proteomes" id="UP000179179">
    <property type="component" value="Unassembled WGS sequence"/>
</dbReference>
<proteinExistence type="predicted"/>
<dbReference type="Gene3D" id="3.40.50.300">
    <property type="entry name" value="P-loop containing nucleotide triphosphate hydrolases"/>
    <property type="match status" value="1"/>
</dbReference>
<evidence type="ECO:0000313" key="2">
    <source>
        <dbReference type="Proteomes" id="UP000179179"/>
    </source>
</evidence>
<evidence type="ECO:0008006" key="3">
    <source>
        <dbReference type="Google" id="ProtNLM"/>
    </source>
</evidence>
<dbReference type="InterPro" id="IPR027417">
    <property type="entry name" value="P-loop_NTPase"/>
</dbReference>
<dbReference type="STRING" id="109264.A0A1F7ZUP1"/>
<dbReference type="SUPFAM" id="SSF52540">
    <property type="entry name" value="P-loop containing nucleoside triphosphate hydrolases"/>
    <property type="match status" value="1"/>
</dbReference>
<name>A0A1F7ZUP1_9EURO</name>
<protein>
    <recommendedName>
        <fullName evidence="3">Sulfotransferase family protein</fullName>
    </recommendedName>
</protein>
<dbReference type="OrthoDB" id="3650366at2759"/>
<dbReference type="AlphaFoldDB" id="A0A1F7ZUP1"/>
<keyword evidence="2" id="KW-1185">Reference proteome</keyword>
<organism evidence="1 2">
    <name type="scientific">Aspergillus bombycis</name>
    <dbReference type="NCBI Taxonomy" id="109264"/>
    <lineage>
        <taxon>Eukaryota</taxon>
        <taxon>Fungi</taxon>
        <taxon>Dikarya</taxon>
        <taxon>Ascomycota</taxon>
        <taxon>Pezizomycotina</taxon>
        <taxon>Eurotiomycetes</taxon>
        <taxon>Eurotiomycetidae</taxon>
        <taxon>Eurotiales</taxon>
        <taxon>Aspergillaceae</taxon>
        <taxon>Aspergillus</taxon>
    </lineage>
</organism>
<reference evidence="1 2" key="1">
    <citation type="journal article" date="2016" name="Genome Biol. Evol.">
        <title>Draft genome sequence of an aflatoxigenic Aspergillus species, A. bombycis.</title>
        <authorList>
            <person name="Moore G.G."/>
            <person name="Mack B.M."/>
            <person name="Beltz S.B."/>
            <person name="Gilbert M.K."/>
        </authorList>
    </citation>
    <scope>NUCLEOTIDE SEQUENCE [LARGE SCALE GENOMIC DNA]</scope>
    <source>
        <strain evidence="2">NRRL 26010</strain>
    </source>
</reference>
<dbReference type="EMBL" id="LYCR01000075">
    <property type="protein sequence ID" value="OGM43183.1"/>
    <property type="molecule type" value="Genomic_DNA"/>
</dbReference>
<dbReference type="GeneID" id="34452245"/>
<dbReference type="PANTHER" id="PTHR48419">
    <property type="entry name" value="SULFOTRANSFERASE DOMAIN-CONTAINING PROTEIN"/>
    <property type="match status" value="1"/>
</dbReference>
<dbReference type="PANTHER" id="PTHR48419:SF1">
    <property type="entry name" value="SULFOTRANSFERASE DOMAIN-CONTAINING PROTEIN"/>
    <property type="match status" value="1"/>
</dbReference>
<comment type="caution">
    <text evidence="1">The sequence shown here is derived from an EMBL/GenBank/DDBJ whole genome shotgun (WGS) entry which is preliminary data.</text>
</comment>
<gene>
    <name evidence="1" type="ORF">ABOM_008855</name>
</gene>
<evidence type="ECO:0000313" key="1">
    <source>
        <dbReference type="EMBL" id="OGM43183.1"/>
    </source>
</evidence>
<dbReference type="RefSeq" id="XP_022386900.1">
    <property type="nucleotide sequence ID" value="XM_022535984.1"/>
</dbReference>